<feature type="compositionally biased region" description="Polar residues" evidence="11">
    <location>
        <begin position="471"/>
        <end position="482"/>
    </location>
</feature>
<comment type="caution">
    <text evidence="13">The sequence shown here is derived from an EMBL/GenBank/DDBJ whole genome shotgun (WGS) entry which is preliminary data.</text>
</comment>
<keyword evidence="14" id="KW-1185">Reference proteome</keyword>
<dbReference type="GO" id="GO:0000981">
    <property type="term" value="F:DNA-binding transcription factor activity, RNA polymerase II-specific"/>
    <property type="evidence" value="ECO:0007669"/>
    <property type="project" value="InterPro"/>
</dbReference>
<protein>
    <recommendedName>
        <fullName evidence="12">C2H2-type domain-containing protein</fullName>
    </recommendedName>
</protein>
<dbReference type="EMBL" id="SKBQ01000126">
    <property type="protein sequence ID" value="TPX17981.1"/>
    <property type="molecule type" value="Genomic_DNA"/>
</dbReference>
<evidence type="ECO:0000313" key="14">
    <source>
        <dbReference type="Proteomes" id="UP000319257"/>
    </source>
</evidence>
<evidence type="ECO:0000256" key="1">
    <source>
        <dbReference type="ARBA" id="ARBA00004123"/>
    </source>
</evidence>
<dbReference type="PROSITE" id="PS50157">
    <property type="entry name" value="ZINC_FINGER_C2H2_2"/>
    <property type="match status" value="2"/>
</dbReference>
<dbReference type="InterPro" id="IPR013087">
    <property type="entry name" value="Znf_C2H2_type"/>
</dbReference>
<evidence type="ECO:0000256" key="9">
    <source>
        <dbReference type="ARBA" id="ARBA00023242"/>
    </source>
</evidence>
<feature type="domain" description="C2H2-type" evidence="12">
    <location>
        <begin position="535"/>
        <end position="557"/>
    </location>
</feature>
<evidence type="ECO:0000256" key="2">
    <source>
        <dbReference type="ARBA" id="ARBA00006991"/>
    </source>
</evidence>
<dbReference type="InterPro" id="IPR036236">
    <property type="entry name" value="Znf_C2H2_sf"/>
</dbReference>
<keyword evidence="9" id="KW-0539">Nucleus</keyword>
<keyword evidence="5 10" id="KW-0863">Zinc-finger</keyword>
<dbReference type="SUPFAM" id="SSF57667">
    <property type="entry name" value="beta-beta-alpha zinc fingers"/>
    <property type="match status" value="1"/>
</dbReference>
<proteinExistence type="inferred from homology"/>
<evidence type="ECO:0000256" key="4">
    <source>
        <dbReference type="ARBA" id="ARBA00022737"/>
    </source>
</evidence>
<dbReference type="STRING" id="1093900.A0A507BLC1"/>
<evidence type="ECO:0000256" key="11">
    <source>
        <dbReference type="SAM" id="MobiDB-lite"/>
    </source>
</evidence>
<feature type="domain" description="C2H2-type" evidence="12">
    <location>
        <begin position="506"/>
        <end position="534"/>
    </location>
</feature>
<evidence type="ECO:0000256" key="3">
    <source>
        <dbReference type="ARBA" id="ARBA00022723"/>
    </source>
</evidence>
<dbReference type="Pfam" id="PF00096">
    <property type="entry name" value="zf-C2H2"/>
    <property type="match status" value="2"/>
</dbReference>
<feature type="region of interest" description="Disordered" evidence="11">
    <location>
        <begin position="609"/>
        <end position="636"/>
    </location>
</feature>
<feature type="compositionally biased region" description="Polar residues" evidence="11">
    <location>
        <begin position="452"/>
        <end position="463"/>
    </location>
</feature>
<comment type="subcellular location">
    <subcellularLocation>
        <location evidence="1">Nucleus</location>
    </subcellularLocation>
</comment>
<keyword evidence="4" id="KW-0677">Repeat</keyword>
<evidence type="ECO:0000256" key="10">
    <source>
        <dbReference type="PROSITE-ProRule" id="PRU00042"/>
    </source>
</evidence>
<keyword evidence="7" id="KW-0805">Transcription regulation</keyword>
<dbReference type="SMART" id="SM00355">
    <property type="entry name" value="ZnF_C2H2"/>
    <property type="match status" value="2"/>
</dbReference>
<sequence>MIDRPDTINDKNKNDKKLTPNIDLVGSLPYQQVLGRRANANLGMCGSSTTTTMESMVASQTMSPASFYYYSPDPNPENRQHGHFVQQPQQQQMPMFPIVPTLPSTPMYSRPSSSCSQQQQQLMQPRAVTSIPSNMTPVASPQPVCQKPTIVLETQICDADGLYYPTTPPLSTSGSAISSPGSCDMLATPLNPMFSGLDGLEGAKDDAHMEKFPVLDWSNCASPPLTPVYLQSQPTKIASLSSNASDLLSTTSCPSLSPSPSPYARSVASEQDLDFCDPRNLTVGSANSTLAPEFTALPTLCPGDDEHETLLRGEAPTAAKNTTSTTATFDFTPSIASGLPSFDDFSDLESDDDFVNGLVNLGESTNAQLSRSRASSGVVSLGEESYVCADDFEDFSEAQPFELIGLPSPPTSTSDDSDCHHDKRQKTSKTESRKTSPKMNVAAAAADADAQSEAQQPSNQASTSDEKDDSSASAGSPDNGASTPLPAPANRRGRKQSLTEDPSKTFVCELCNRRFRRQEHLKRHYRSLHTQEKPFECHECGKKFSRSDNLSQHARTHGSGAVVMGILDDPESMAAAGVYSAHPQMYAGAGTGAEDYHTLGKVLFQVAAEVPGSASESSSEEGGSDAQGKKKRKRSD</sequence>
<dbReference type="FunFam" id="3.30.160.60:FF:000141">
    <property type="entry name" value="C2H2 zinc finger protein"/>
    <property type="match status" value="1"/>
</dbReference>
<dbReference type="GeneID" id="41979396"/>
<keyword evidence="8" id="KW-0804">Transcription</keyword>
<dbReference type="InParanoid" id="A0A507BLC1"/>
<dbReference type="PANTHER" id="PTHR40626:SF11">
    <property type="entry name" value="ZINC FINGER PROTEIN YPR022C"/>
    <property type="match status" value="1"/>
</dbReference>
<evidence type="ECO:0000256" key="7">
    <source>
        <dbReference type="ARBA" id="ARBA00023015"/>
    </source>
</evidence>
<dbReference type="RefSeq" id="XP_030999692.1">
    <property type="nucleotide sequence ID" value="XM_031134734.1"/>
</dbReference>
<evidence type="ECO:0000256" key="8">
    <source>
        <dbReference type="ARBA" id="ARBA00023163"/>
    </source>
</evidence>
<dbReference type="OrthoDB" id="654211at2759"/>
<reference evidence="13 14" key="1">
    <citation type="submission" date="2019-06" db="EMBL/GenBank/DDBJ databases">
        <title>Draft genome sequence of the filamentous fungus Phialemoniopsis curvata isolated from diesel fuel.</title>
        <authorList>
            <person name="Varaljay V.A."/>
            <person name="Lyon W.J."/>
            <person name="Crouch A.L."/>
            <person name="Drake C.E."/>
            <person name="Hollomon J.M."/>
            <person name="Nadeau L.J."/>
            <person name="Nunn H.S."/>
            <person name="Stevenson B.S."/>
            <person name="Bojanowski C.L."/>
            <person name="Crookes-Goodson W.J."/>
        </authorList>
    </citation>
    <scope>NUCLEOTIDE SEQUENCE [LARGE SCALE GENOMIC DNA]</scope>
    <source>
        <strain evidence="13 14">D216</strain>
    </source>
</reference>
<dbReference type="AlphaFoldDB" id="A0A507BLC1"/>
<dbReference type="GO" id="GO:0005634">
    <property type="term" value="C:nucleus"/>
    <property type="evidence" value="ECO:0007669"/>
    <property type="project" value="UniProtKB-SubCell"/>
</dbReference>
<dbReference type="GO" id="GO:0000785">
    <property type="term" value="C:chromatin"/>
    <property type="evidence" value="ECO:0007669"/>
    <property type="project" value="TreeGrafter"/>
</dbReference>
<evidence type="ECO:0000256" key="5">
    <source>
        <dbReference type="ARBA" id="ARBA00022771"/>
    </source>
</evidence>
<dbReference type="Proteomes" id="UP000319257">
    <property type="component" value="Unassembled WGS sequence"/>
</dbReference>
<dbReference type="GO" id="GO:0000978">
    <property type="term" value="F:RNA polymerase II cis-regulatory region sequence-specific DNA binding"/>
    <property type="evidence" value="ECO:0007669"/>
    <property type="project" value="InterPro"/>
</dbReference>
<keyword evidence="3" id="KW-0479">Metal-binding</keyword>
<feature type="region of interest" description="Disordered" evidence="11">
    <location>
        <begin position="402"/>
        <end position="500"/>
    </location>
</feature>
<name>A0A507BLC1_9PEZI</name>
<dbReference type="PANTHER" id="PTHR40626">
    <property type="entry name" value="MIP31509P"/>
    <property type="match status" value="1"/>
</dbReference>
<dbReference type="PROSITE" id="PS00028">
    <property type="entry name" value="ZINC_FINGER_C2H2_1"/>
    <property type="match status" value="2"/>
</dbReference>
<dbReference type="Gene3D" id="3.30.160.60">
    <property type="entry name" value="Classic Zinc Finger"/>
    <property type="match status" value="2"/>
</dbReference>
<evidence type="ECO:0000313" key="13">
    <source>
        <dbReference type="EMBL" id="TPX17981.1"/>
    </source>
</evidence>
<evidence type="ECO:0000256" key="6">
    <source>
        <dbReference type="ARBA" id="ARBA00022833"/>
    </source>
</evidence>
<gene>
    <name evidence="13" type="ORF">E0L32_011949</name>
</gene>
<dbReference type="GO" id="GO:0008270">
    <property type="term" value="F:zinc ion binding"/>
    <property type="evidence" value="ECO:0007669"/>
    <property type="project" value="UniProtKB-KW"/>
</dbReference>
<comment type="similarity">
    <text evidence="2">Belongs to the krueppel C2H2-type zinc-finger protein family.</text>
</comment>
<evidence type="ECO:0000259" key="12">
    <source>
        <dbReference type="PROSITE" id="PS50157"/>
    </source>
</evidence>
<accession>A0A507BLC1</accession>
<dbReference type="FunFam" id="3.30.160.60:FF:000464">
    <property type="entry name" value="Zinc finger and SCAN domain containing 25"/>
    <property type="match status" value="1"/>
</dbReference>
<organism evidence="13 14">
    <name type="scientific">Thyridium curvatum</name>
    <dbReference type="NCBI Taxonomy" id="1093900"/>
    <lineage>
        <taxon>Eukaryota</taxon>
        <taxon>Fungi</taxon>
        <taxon>Dikarya</taxon>
        <taxon>Ascomycota</taxon>
        <taxon>Pezizomycotina</taxon>
        <taxon>Sordariomycetes</taxon>
        <taxon>Sordariomycetidae</taxon>
        <taxon>Thyridiales</taxon>
        <taxon>Thyridiaceae</taxon>
        <taxon>Thyridium</taxon>
    </lineage>
</organism>
<dbReference type="InterPro" id="IPR051059">
    <property type="entry name" value="VerF-like"/>
</dbReference>
<keyword evidence="6" id="KW-0862">Zinc</keyword>